<feature type="non-terminal residue" evidence="1">
    <location>
        <position position="199"/>
    </location>
</feature>
<dbReference type="EMBL" id="JAQJAN010000019">
    <property type="protein sequence ID" value="KAJ5709054.1"/>
    <property type="molecule type" value="Genomic_DNA"/>
</dbReference>
<reference evidence="1" key="2">
    <citation type="submission" date="2023-01" db="EMBL/GenBank/DDBJ databases">
        <authorList>
            <person name="Petersen C."/>
        </authorList>
    </citation>
    <scope>NUCLEOTIDE SEQUENCE</scope>
    <source>
        <strain evidence="1">IBT 17514</strain>
    </source>
</reference>
<dbReference type="AlphaFoldDB" id="A0AAD6HCM1"/>
<protein>
    <submittedName>
        <fullName evidence="1">Uncharacterized protein</fullName>
    </submittedName>
</protein>
<gene>
    <name evidence="1" type="ORF">N7493_010388</name>
</gene>
<evidence type="ECO:0000313" key="2">
    <source>
        <dbReference type="Proteomes" id="UP001215712"/>
    </source>
</evidence>
<keyword evidence="2" id="KW-1185">Reference proteome</keyword>
<reference evidence="1" key="1">
    <citation type="journal article" date="2023" name="IMA Fungus">
        <title>Comparative genomic study of the Penicillium genus elucidates a diverse pangenome and 15 lateral gene transfer events.</title>
        <authorList>
            <person name="Petersen C."/>
            <person name="Sorensen T."/>
            <person name="Nielsen M.R."/>
            <person name="Sondergaard T.E."/>
            <person name="Sorensen J.L."/>
            <person name="Fitzpatrick D.A."/>
            <person name="Frisvad J.C."/>
            <person name="Nielsen K.L."/>
        </authorList>
    </citation>
    <scope>NUCLEOTIDE SEQUENCE</scope>
    <source>
        <strain evidence="1">IBT 17514</strain>
    </source>
</reference>
<dbReference type="Proteomes" id="UP001215712">
    <property type="component" value="Unassembled WGS sequence"/>
</dbReference>
<comment type="caution">
    <text evidence="1">The sequence shown here is derived from an EMBL/GenBank/DDBJ whole genome shotgun (WGS) entry which is preliminary data.</text>
</comment>
<evidence type="ECO:0000313" key="1">
    <source>
        <dbReference type="EMBL" id="KAJ5709054.1"/>
    </source>
</evidence>
<sequence>STPGCVPRLNVLSAGSVSGDKVKNVETDINQPKWSSGTRLSHLPWSSGHDFRLSLTPISAGDRGSIPRGRVSFSELFTRVFWNGMPRSPPISLSSLLRSVASSVAINIDQLTSRQAGLAQLDAIWVGADNEVLIPKTRQLPCEMSWHRFLPCVQSGYTITGRTPWRGEHRNGNKSTMGRGLSVTSPRWDWLIPNYSYWV</sequence>
<organism evidence="1 2">
    <name type="scientific">Penicillium malachiteum</name>
    <dbReference type="NCBI Taxonomy" id="1324776"/>
    <lineage>
        <taxon>Eukaryota</taxon>
        <taxon>Fungi</taxon>
        <taxon>Dikarya</taxon>
        <taxon>Ascomycota</taxon>
        <taxon>Pezizomycotina</taxon>
        <taxon>Eurotiomycetes</taxon>
        <taxon>Eurotiomycetidae</taxon>
        <taxon>Eurotiales</taxon>
        <taxon>Aspergillaceae</taxon>
        <taxon>Penicillium</taxon>
    </lineage>
</organism>
<proteinExistence type="predicted"/>
<accession>A0AAD6HCM1</accession>
<name>A0AAD6HCM1_9EURO</name>